<proteinExistence type="predicted"/>
<dbReference type="EMBL" id="LR798322">
    <property type="protein sequence ID" value="CAB5223801.1"/>
    <property type="molecule type" value="Genomic_DNA"/>
</dbReference>
<organism evidence="1">
    <name type="scientific">uncultured Caudovirales phage</name>
    <dbReference type="NCBI Taxonomy" id="2100421"/>
    <lineage>
        <taxon>Viruses</taxon>
        <taxon>Duplodnaviria</taxon>
        <taxon>Heunggongvirae</taxon>
        <taxon>Uroviricota</taxon>
        <taxon>Caudoviricetes</taxon>
        <taxon>Peduoviridae</taxon>
        <taxon>Maltschvirus</taxon>
        <taxon>Maltschvirus maltsch</taxon>
    </lineage>
</organism>
<reference evidence="1" key="1">
    <citation type="submission" date="2020-05" db="EMBL/GenBank/DDBJ databases">
        <authorList>
            <person name="Chiriac C."/>
            <person name="Salcher M."/>
            <person name="Ghai R."/>
            <person name="Kavagutti S V."/>
        </authorList>
    </citation>
    <scope>NUCLEOTIDE SEQUENCE</scope>
</reference>
<accession>A0A6J7X615</accession>
<gene>
    <name evidence="1" type="ORF">UFOVP392_11</name>
</gene>
<protein>
    <submittedName>
        <fullName evidence="1">Phage-like element PBSX protein, XkdF</fullName>
    </submittedName>
</protein>
<name>A0A6J7X615_9CAUD</name>
<evidence type="ECO:0000313" key="1">
    <source>
        <dbReference type="EMBL" id="CAB5223801.1"/>
    </source>
</evidence>
<sequence>MTKDIPIYKITIDDEFADGENLGIEMIAFTNLPAIKVKGMAFGAENKMIFADDLKYRITAPAMIPMDIYRKSDEDGEYYVQFTAEVIEQIHTKFMADLRNRDIFNLEHDTEKKVPAYILETWIVDNPKQDKAFSTFGIEVPTGTLMVTAQVTDKEYFADLVAKEQIGFSIEGFLGLKLSQQLKLNNMNKLPDGEHLINGQIYVVVDGEIIEIKDAPTEDVVEEEMAAEPVALEDTTVEDTTEESTTTTDETMAIDPATDAEAILAIVLPVIEEREKALIAIIADLRNQMEEMYAEREDVVEAIDDKTKMSAHDKFSAVSKFLNANN</sequence>